<gene>
    <name evidence="4" type="primary">SUPT20H</name>
</gene>
<name>A0A2I2Y7K6_GORGO</name>
<dbReference type="RefSeq" id="XP_004054437.1">
    <property type="nucleotide sequence ID" value="XM_004054389.5"/>
</dbReference>
<dbReference type="GeneTree" id="ENSGT00390000013549"/>
<protein>
    <submittedName>
        <fullName evidence="4">SPT20 homolog, SAGA complex component</fullName>
    </submittedName>
</protein>
<dbReference type="Pfam" id="PF12090">
    <property type="entry name" value="Spt20_SEP"/>
    <property type="match status" value="1"/>
</dbReference>
<feature type="region of interest" description="Disordered" evidence="2">
    <location>
        <begin position="374"/>
        <end position="393"/>
    </location>
</feature>
<dbReference type="InterPro" id="IPR021950">
    <property type="entry name" value="Spt20"/>
</dbReference>
<dbReference type="RefSeq" id="XP_004054438.1">
    <property type="nucleotide sequence ID" value="XM_004054390.5"/>
</dbReference>
<reference evidence="4" key="3">
    <citation type="submission" date="2025-08" db="UniProtKB">
        <authorList>
            <consortium name="Ensembl"/>
        </authorList>
    </citation>
    <scope>IDENTIFICATION</scope>
</reference>
<feature type="compositionally biased region" description="Low complexity" evidence="2">
    <location>
        <begin position="710"/>
        <end position="727"/>
    </location>
</feature>
<dbReference type="PANTHER" id="PTHR13526:SF18">
    <property type="entry name" value="TRANSCRIPTION FACTOR SPT20 HOMOLOG"/>
    <property type="match status" value="1"/>
</dbReference>
<sequence length="733" mass="80148">MQQALELALDRAEYVIESARQRPPKRKYLSSGRKSVFQKLYDLYIEECEKEPEVKQKLRRNVNLLEKLVMQETLSCLVVNLYPGNEGYSLMLRGKNGSDSETIRLPYEEGELLEYLDAEELPPILVDLLEKSQVNIFHCGCVIAEIRDYRQSSNMKSPGYQSRHILLRPTMQTLICDVHSITSDNHKWTQEDKLLLESQLILATAEPLCLDPSIAVTCTANRLLYNKQKMNTRPMKRCFKRYSRSSLNRQQDLSHCPPPPQLRLLDFLQKRKERKAGQHYDLKISKAGNCVDMWKRSPCNLAIPSEVDVEKYAKVEKSIKSDDSQPTVWPAHDVKDDYVFECEAGTQYQKTKLTILQSLGDPLYYGKIQPCKADEESDSQMSPSHSSTDDHSNWFIIGSKTDAERVVNQYQELVQNEAKCPVKMSHSSSGSASLSQVSPGKETEQTETVSVQSSVLGKGVKHRPPPIKLPSSSGNSSSGNYFTPQQTSSFLKSPTPPPSSKPSSIPRKSSMDLNQVSMLSPAALSPASSSQRTTATQVMANSAGLNFINVVGSVCGAQALMSGSNPMLGCNTGAITPAGINLSGLLPSGGLLPNALPSAMQAASQAGVPFGLKNTSSLRPLNLLQLPGGSLIFNTLQQQQQQLSQFTPQQPQQPTTCSPQQPGEQGSEQGSTSQEQALSAQQAAVINLTGVGSFMQSQAAAVAILAASNGYGSSSSTNSSATSSSAYRQPVKK</sequence>
<evidence type="ECO:0000256" key="1">
    <source>
        <dbReference type="ARBA" id="ARBA00009112"/>
    </source>
</evidence>
<reference evidence="4" key="4">
    <citation type="submission" date="2025-09" db="UniProtKB">
        <authorList>
            <consortium name="Ensembl"/>
        </authorList>
    </citation>
    <scope>IDENTIFICATION</scope>
</reference>
<feature type="compositionally biased region" description="Low complexity" evidence="2">
    <location>
        <begin position="471"/>
        <end position="480"/>
    </location>
</feature>
<evidence type="ECO:0000313" key="4">
    <source>
        <dbReference type="Ensembl" id="ENSGGOP00000030900.1"/>
    </source>
</evidence>
<dbReference type="GeneID" id="101139762"/>
<evidence type="ECO:0000256" key="2">
    <source>
        <dbReference type="SAM" id="MobiDB-lite"/>
    </source>
</evidence>
<dbReference type="Proteomes" id="UP000001519">
    <property type="component" value="Chromosome 13"/>
</dbReference>
<dbReference type="PANTHER" id="PTHR13526">
    <property type="entry name" value="TRANSCRIPTION FACTOR SPT20 HOMOLOG"/>
    <property type="match status" value="1"/>
</dbReference>
<evidence type="ECO:0000259" key="3">
    <source>
        <dbReference type="Pfam" id="PF12090"/>
    </source>
</evidence>
<evidence type="ECO:0000313" key="5">
    <source>
        <dbReference type="Proteomes" id="UP000001519"/>
    </source>
</evidence>
<dbReference type="GO" id="GO:0003712">
    <property type="term" value="F:transcription coregulator activity"/>
    <property type="evidence" value="ECO:0007669"/>
    <property type="project" value="InterPro"/>
</dbReference>
<dbReference type="AlphaFoldDB" id="A0A2I2Y7K6"/>
<dbReference type="EMBL" id="CABD030088581">
    <property type="status" value="NOT_ANNOTATED_CDS"/>
    <property type="molecule type" value="Genomic_DNA"/>
</dbReference>
<dbReference type="GO" id="GO:0000124">
    <property type="term" value="C:SAGA complex"/>
    <property type="evidence" value="ECO:0007669"/>
    <property type="project" value="InterPro"/>
</dbReference>
<dbReference type="Bgee" id="ENSGGOG00000011916">
    <property type="expression patterns" value="Expressed in testis and 6 other cell types or tissues"/>
</dbReference>
<comment type="similarity">
    <text evidence="1">Belongs to the SPT20 family.</text>
</comment>
<feature type="domain" description="Spt20-like SEP" evidence="3">
    <location>
        <begin position="76"/>
        <end position="217"/>
    </location>
</feature>
<feature type="region of interest" description="Disordered" evidence="2">
    <location>
        <begin position="710"/>
        <end position="733"/>
    </location>
</feature>
<proteinExistence type="inferred from homology"/>
<reference evidence="4 5" key="2">
    <citation type="journal article" date="2012" name="Nature">
        <title>Insights into hominid evolution from the gorilla genome sequence.</title>
        <authorList>
            <person name="Scally A."/>
            <person name="Dutheil J.Y."/>
            <person name="Hillier L.W."/>
            <person name="Jordan G.E."/>
            <person name="Goodhead I."/>
            <person name="Herrero J."/>
            <person name="Hobolth A."/>
            <person name="Lappalainen T."/>
            <person name="Mailund T."/>
            <person name="Marques-Bonet T."/>
            <person name="McCarthy S."/>
            <person name="Montgomery S.H."/>
            <person name="Schwalie P.C."/>
            <person name="Tang Y.A."/>
            <person name="Ward M.C."/>
            <person name="Xue Y."/>
            <person name="Yngvadottir B."/>
            <person name="Alkan C."/>
            <person name="Andersen L.N."/>
            <person name="Ayub Q."/>
            <person name="Ball E.V."/>
            <person name="Beal K."/>
            <person name="Bradley B.J."/>
            <person name="Chen Y."/>
            <person name="Clee C.M."/>
            <person name="Fitzgerald S."/>
            <person name="Graves T.A."/>
            <person name="Gu Y."/>
            <person name="Heath P."/>
            <person name="Heger A."/>
            <person name="Karakoc E."/>
            <person name="Kolb-Kokocinski A."/>
            <person name="Laird G.K."/>
            <person name="Lunter G."/>
            <person name="Meader S."/>
            <person name="Mort M."/>
            <person name="Mullikin J.C."/>
            <person name="Munch K."/>
            <person name="O'Connor T.D."/>
            <person name="Phillips A.D."/>
            <person name="Prado-Martinez J."/>
            <person name="Rogers A.S."/>
            <person name="Sajjadian S."/>
            <person name="Schmidt D."/>
            <person name="Shaw K."/>
            <person name="Simpson J.T."/>
            <person name="Stenson P.D."/>
            <person name="Turner D.J."/>
            <person name="Vigilant L."/>
            <person name="Vilella A.J."/>
            <person name="Whitener W."/>
            <person name="Zhu B."/>
            <person name="Cooper D.N."/>
            <person name="de Jong P."/>
            <person name="Dermitzakis E.T."/>
            <person name="Eichler E.E."/>
            <person name="Flicek P."/>
            <person name="Goldman N."/>
            <person name="Mundy N.I."/>
            <person name="Ning Z."/>
            <person name="Odom D.T."/>
            <person name="Ponting C.P."/>
            <person name="Quail M.A."/>
            <person name="Ryder O.A."/>
            <person name="Searle S.M."/>
            <person name="Warren W.C."/>
            <person name="Wilson R.K."/>
            <person name="Schierup M.H."/>
            <person name="Rogers J."/>
            <person name="Tyler-Smith C."/>
            <person name="Durbin R."/>
        </authorList>
    </citation>
    <scope>NUCLEOTIDE SEQUENCE [LARGE SCALE GENOMIC DNA]</scope>
</reference>
<feature type="region of interest" description="Disordered" evidence="2">
    <location>
        <begin position="642"/>
        <end position="676"/>
    </location>
</feature>
<reference evidence="5" key="1">
    <citation type="submission" date="2011-05" db="EMBL/GenBank/DDBJ databases">
        <title>Insights into the evolution of the great apes provided by the gorilla genome.</title>
        <authorList>
            <person name="Scally A."/>
        </authorList>
    </citation>
    <scope>NUCLEOTIDE SEQUENCE [LARGE SCALE GENOMIC DNA]</scope>
</reference>
<dbReference type="Ensembl" id="ENSGGOT00000045006.1">
    <property type="protein sequence ID" value="ENSGGOP00000030900.1"/>
    <property type="gene ID" value="ENSGGOG00000011916.3"/>
</dbReference>
<dbReference type="InterPro" id="IPR046468">
    <property type="entry name" value="Spt20-like_SEP"/>
</dbReference>
<dbReference type="KEGG" id="ggo:101139762"/>
<feature type="compositionally biased region" description="Polar residues" evidence="2">
    <location>
        <begin position="446"/>
        <end position="455"/>
    </location>
</feature>
<keyword evidence="5" id="KW-1185">Reference proteome</keyword>
<organism evidence="4 5">
    <name type="scientific">Gorilla gorilla gorilla</name>
    <name type="common">Western lowland gorilla</name>
    <dbReference type="NCBI Taxonomy" id="9595"/>
    <lineage>
        <taxon>Eukaryota</taxon>
        <taxon>Metazoa</taxon>
        <taxon>Chordata</taxon>
        <taxon>Craniata</taxon>
        <taxon>Vertebrata</taxon>
        <taxon>Euteleostomi</taxon>
        <taxon>Mammalia</taxon>
        <taxon>Eutheria</taxon>
        <taxon>Euarchontoglires</taxon>
        <taxon>Primates</taxon>
        <taxon>Haplorrhini</taxon>
        <taxon>Catarrhini</taxon>
        <taxon>Hominidae</taxon>
        <taxon>Gorilla</taxon>
    </lineage>
</organism>
<accession>A0A2I2Y7K6</accession>
<feature type="compositionally biased region" description="Low complexity" evidence="2">
    <location>
        <begin position="425"/>
        <end position="438"/>
    </location>
</feature>
<dbReference type="CTD" id="55578"/>
<feature type="region of interest" description="Disordered" evidence="2">
    <location>
        <begin position="421"/>
        <end position="509"/>
    </location>
</feature>